<dbReference type="Proteomes" id="UP000324222">
    <property type="component" value="Unassembled WGS sequence"/>
</dbReference>
<dbReference type="AlphaFoldDB" id="A0A5B7DXF2"/>
<evidence type="ECO:0000313" key="2">
    <source>
        <dbReference type="EMBL" id="MPC25656.1"/>
    </source>
</evidence>
<dbReference type="EMBL" id="VSRR010001491">
    <property type="protein sequence ID" value="MPC25656.1"/>
    <property type="molecule type" value="Genomic_DNA"/>
</dbReference>
<organism evidence="2 3">
    <name type="scientific">Portunus trituberculatus</name>
    <name type="common">Swimming crab</name>
    <name type="synonym">Neptunus trituberculatus</name>
    <dbReference type="NCBI Taxonomy" id="210409"/>
    <lineage>
        <taxon>Eukaryota</taxon>
        <taxon>Metazoa</taxon>
        <taxon>Ecdysozoa</taxon>
        <taxon>Arthropoda</taxon>
        <taxon>Crustacea</taxon>
        <taxon>Multicrustacea</taxon>
        <taxon>Malacostraca</taxon>
        <taxon>Eumalacostraca</taxon>
        <taxon>Eucarida</taxon>
        <taxon>Decapoda</taxon>
        <taxon>Pleocyemata</taxon>
        <taxon>Brachyura</taxon>
        <taxon>Eubrachyura</taxon>
        <taxon>Portunoidea</taxon>
        <taxon>Portunidae</taxon>
        <taxon>Portuninae</taxon>
        <taxon>Portunus</taxon>
    </lineage>
</organism>
<keyword evidence="3" id="KW-1185">Reference proteome</keyword>
<protein>
    <submittedName>
        <fullName evidence="2">Uncharacterized protein</fullName>
    </submittedName>
</protein>
<feature type="region of interest" description="Disordered" evidence="1">
    <location>
        <begin position="1"/>
        <end position="20"/>
    </location>
</feature>
<feature type="region of interest" description="Disordered" evidence="1">
    <location>
        <begin position="40"/>
        <end position="64"/>
    </location>
</feature>
<sequence>METDRDVITVPTPDTHPSRTGDLRQEMILRRVLTVEWRKEQSQHPQLSFQDSLPPPPSMATTTKAAPRLESTHVAWQAVTRPPTHM</sequence>
<name>A0A5B7DXF2_PORTR</name>
<gene>
    <name evidence="2" type="ORF">E2C01_018778</name>
</gene>
<evidence type="ECO:0000256" key="1">
    <source>
        <dbReference type="SAM" id="MobiDB-lite"/>
    </source>
</evidence>
<evidence type="ECO:0000313" key="3">
    <source>
        <dbReference type="Proteomes" id="UP000324222"/>
    </source>
</evidence>
<comment type="caution">
    <text evidence="2">The sequence shown here is derived from an EMBL/GenBank/DDBJ whole genome shotgun (WGS) entry which is preliminary data.</text>
</comment>
<accession>A0A5B7DXF2</accession>
<reference evidence="2 3" key="1">
    <citation type="submission" date="2019-05" db="EMBL/GenBank/DDBJ databases">
        <title>Another draft genome of Portunus trituberculatus and its Hox gene families provides insights of decapod evolution.</title>
        <authorList>
            <person name="Jeong J.-H."/>
            <person name="Song I."/>
            <person name="Kim S."/>
            <person name="Choi T."/>
            <person name="Kim D."/>
            <person name="Ryu S."/>
            <person name="Kim W."/>
        </authorList>
    </citation>
    <scope>NUCLEOTIDE SEQUENCE [LARGE SCALE GENOMIC DNA]</scope>
    <source>
        <tissue evidence="2">Muscle</tissue>
    </source>
</reference>
<proteinExistence type="predicted"/>